<evidence type="ECO:0000256" key="2">
    <source>
        <dbReference type="ARBA" id="ARBA00022692"/>
    </source>
</evidence>
<feature type="transmembrane region" description="Helical" evidence="5">
    <location>
        <begin position="107"/>
        <end position="127"/>
    </location>
</feature>
<evidence type="ECO:0000313" key="7">
    <source>
        <dbReference type="Proteomes" id="UP000887572"/>
    </source>
</evidence>
<dbReference type="PROSITE" id="PS50262">
    <property type="entry name" value="G_PROTEIN_RECEP_F1_2"/>
    <property type="match status" value="1"/>
</dbReference>
<evidence type="ECO:0000259" key="6">
    <source>
        <dbReference type="PROSITE" id="PS50262"/>
    </source>
</evidence>
<organism evidence="7 8">
    <name type="scientific">Globodera rostochiensis</name>
    <name type="common">Golden nematode worm</name>
    <name type="synonym">Heterodera rostochiensis</name>
    <dbReference type="NCBI Taxonomy" id="31243"/>
    <lineage>
        <taxon>Eukaryota</taxon>
        <taxon>Metazoa</taxon>
        <taxon>Ecdysozoa</taxon>
        <taxon>Nematoda</taxon>
        <taxon>Chromadorea</taxon>
        <taxon>Rhabditida</taxon>
        <taxon>Tylenchina</taxon>
        <taxon>Tylenchomorpha</taxon>
        <taxon>Tylenchoidea</taxon>
        <taxon>Heteroderidae</taxon>
        <taxon>Heteroderinae</taxon>
        <taxon>Globodera</taxon>
    </lineage>
</organism>
<protein>
    <submittedName>
        <fullName evidence="8">G-protein coupled receptors family 1 profile domain-containing protein</fullName>
    </submittedName>
</protein>
<proteinExistence type="predicted"/>
<keyword evidence="4 5" id="KW-0472">Membrane</keyword>
<dbReference type="WBParaSite" id="Gr19_v10_g6308.t1">
    <property type="protein sequence ID" value="Gr19_v10_g6308.t1"/>
    <property type="gene ID" value="Gr19_v10_g6308"/>
</dbReference>
<name>A0A914I0B1_GLORO</name>
<dbReference type="Gene3D" id="1.20.1070.10">
    <property type="entry name" value="Rhodopsin 7-helix transmembrane proteins"/>
    <property type="match status" value="1"/>
</dbReference>
<feature type="transmembrane region" description="Helical" evidence="5">
    <location>
        <begin position="139"/>
        <end position="161"/>
    </location>
</feature>
<evidence type="ECO:0000313" key="8">
    <source>
        <dbReference type="WBParaSite" id="Gr19_v10_g6308.t1"/>
    </source>
</evidence>
<feature type="transmembrane region" description="Helical" evidence="5">
    <location>
        <begin position="25"/>
        <end position="52"/>
    </location>
</feature>
<keyword evidence="7" id="KW-1185">Reference proteome</keyword>
<evidence type="ECO:0000256" key="3">
    <source>
        <dbReference type="ARBA" id="ARBA00022989"/>
    </source>
</evidence>
<evidence type="ECO:0000256" key="1">
    <source>
        <dbReference type="ARBA" id="ARBA00004370"/>
    </source>
</evidence>
<sequence>MNESWEFDSAISELYPLLQSEHPCWTVLIFASIFTILANVGILLNFSVLYVTIRTKSLRGTTNILLAIYSLCEIIHLSANFVFTYAAFSGNYFIPFKSANCLAVIPFYAFVFGMYLMLFTGIDRLFVVLFPLKRVNNQIFLTIAFTISGLSGFGMTIYYLIYTDGQLNSIKVLGSYFEIIRISFKLRLQTQTRPNSTIDLNQIIGILVGISSSSNGPILYFTSSEYWMAYRKEFTFFFKTLSSSSVVAPQP</sequence>
<dbReference type="GO" id="GO:0004930">
    <property type="term" value="F:G protein-coupled receptor activity"/>
    <property type="evidence" value="ECO:0007669"/>
    <property type="project" value="InterPro"/>
</dbReference>
<keyword evidence="2 5" id="KW-0812">Transmembrane</keyword>
<dbReference type="PANTHER" id="PTHR23360:SF5">
    <property type="entry name" value="G-PROTEIN COUPLED RECEPTORS FAMILY 1 PROFILE DOMAIN-CONTAINING PROTEIN"/>
    <property type="match status" value="1"/>
</dbReference>
<dbReference type="PANTHER" id="PTHR23360">
    <property type="entry name" value="G-PROTEIN COUPLED RECEPTORS FAMILY 1 PROFILE DOMAIN-CONTAINING PROTEIN-RELATED"/>
    <property type="match status" value="1"/>
</dbReference>
<feature type="transmembrane region" description="Helical" evidence="5">
    <location>
        <begin position="203"/>
        <end position="222"/>
    </location>
</feature>
<keyword evidence="3 5" id="KW-1133">Transmembrane helix</keyword>
<feature type="domain" description="G-protein coupled receptors family 1 profile" evidence="6">
    <location>
        <begin position="44"/>
        <end position="133"/>
    </location>
</feature>
<dbReference type="GO" id="GO:0016020">
    <property type="term" value="C:membrane"/>
    <property type="evidence" value="ECO:0007669"/>
    <property type="project" value="UniProtKB-SubCell"/>
</dbReference>
<reference evidence="8" key="1">
    <citation type="submission" date="2022-11" db="UniProtKB">
        <authorList>
            <consortium name="WormBaseParasite"/>
        </authorList>
    </citation>
    <scope>IDENTIFICATION</scope>
</reference>
<dbReference type="AlphaFoldDB" id="A0A914I0B1"/>
<feature type="transmembrane region" description="Helical" evidence="5">
    <location>
        <begin position="64"/>
        <end position="87"/>
    </location>
</feature>
<evidence type="ECO:0000256" key="5">
    <source>
        <dbReference type="SAM" id="Phobius"/>
    </source>
</evidence>
<evidence type="ECO:0000256" key="4">
    <source>
        <dbReference type="ARBA" id="ARBA00023136"/>
    </source>
</evidence>
<dbReference type="Proteomes" id="UP000887572">
    <property type="component" value="Unplaced"/>
</dbReference>
<comment type="subcellular location">
    <subcellularLocation>
        <location evidence="1">Membrane</location>
    </subcellularLocation>
</comment>
<dbReference type="InterPro" id="IPR019424">
    <property type="entry name" value="7TM_GPCR_Srsx"/>
</dbReference>
<dbReference type="InterPro" id="IPR017452">
    <property type="entry name" value="GPCR_Rhodpsn_7TM"/>
</dbReference>
<dbReference type="SMART" id="SM01381">
    <property type="entry name" value="7TM_GPCR_Srsx"/>
    <property type="match status" value="1"/>
</dbReference>
<dbReference type="SUPFAM" id="SSF81321">
    <property type="entry name" value="Family A G protein-coupled receptor-like"/>
    <property type="match status" value="1"/>
</dbReference>
<dbReference type="InterPro" id="IPR000276">
    <property type="entry name" value="GPCR_Rhodpsn"/>
</dbReference>
<dbReference type="InterPro" id="IPR047130">
    <property type="entry name" value="7TM_GPCR_Srsx_nematod"/>
</dbReference>
<dbReference type="Pfam" id="PF10320">
    <property type="entry name" value="7TM_GPCR_Srsx"/>
    <property type="match status" value="1"/>
</dbReference>
<accession>A0A914I0B1</accession>